<dbReference type="Pfam" id="PF00501">
    <property type="entry name" value="AMP-binding"/>
    <property type="match status" value="1"/>
</dbReference>
<evidence type="ECO:0000259" key="3">
    <source>
        <dbReference type="Pfam" id="PF00501"/>
    </source>
</evidence>
<dbReference type="GO" id="GO:0043041">
    <property type="term" value="P:amino acid activation for nonribosomal peptide biosynthetic process"/>
    <property type="evidence" value="ECO:0007669"/>
    <property type="project" value="TreeGrafter"/>
</dbReference>
<dbReference type="InterPro" id="IPR000873">
    <property type="entry name" value="AMP-dep_synth/lig_dom"/>
</dbReference>
<dbReference type="Pfam" id="PF01370">
    <property type="entry name" value="Epimerase"/>
    <property type="match status" value="1"/>
</dbReference>
<dbReference type="PANTHER" id="PTHR45527:SF1">
    <property type="entry name" value="FATTY ACID SYNTHASE"/>
    <property type="match status" value="1"/>
</dbReference>
<dbReference type="InterPro" id="IPR042099">
    <property type="entry name" value="ANL_N_sf"/>
</dbReference>
<dbReference type="GO" id="GO:0005829">
    <property type="term" value="C:cytosol"/>
    <property type="evidence" value="ECO:0007669"/>
    <property type="project" value="TreeGrafter"/>
</dbReference>
<dbReference type="PANTHER" id="PTHR45527">
    <property type="entry name" value="NONRIBOSOMAL PEPTIDE SYNTHETASE"/>
    <property type="match status" value="1"/>
</dbReference>
<dbReference type="SUPFAM" id="SSF56801">
    <property type="entry name" value="Acetyl-CoA synthetase-like"/>
    <property type="match status" value="1"/>
</dbReference>
<dbReference type="SUPFAM" id="SSF52777">
    <property type="entry name" value="CoA-dependent acyltransferases"/>
    <property type="match status" value="2"/>
</dbReference>
<dbReference type="InterPro" id="IPR020845">
    <property type="entry name" value="AMP-binding_CS"/>
</dbReference>
<protein>
    <submittedName>
        <fullName evidence="6">Peptide synthase</fullName>
    </submittedName>
</protein>
<gene>
    <name evidence="6" type="primary">nrp</name>
    <name evidence="6" type="ORF">Mkiyose1413_44220</name>
    <name evidence="5" type="ORF">SRL2020028_28720</name>
</gene>
<keyword evidence="1" id="KW-0596">Phosphopantetheine</keyword>
<dbReference type="PROSITE" id="PS00455">
    <property type="entry name" value="AMP_BINDING"/>
    <property type="match status" value="1"/>
</dbReference>
<dbReference type="InterPro" id="IPR001509">
    <property type="entry name" value="Epimerase_deHydtase"/>
</dbReference>
<dbReference type="SUPFAM" id="SSF51735">
    <property type="entry name" value="NAD(P)-binding Rossmann-fold domains"/>
    <property type="match status" value="1"/>
</dbReference>
<keyword evidence="7" id="KW-1185">Reference proteome</keyword>
<organism evidence="6 7">
    <name type="scientific">Mycobacterium kiyosense</name>
    <dbReference type="NCBI Taxonomy" id="2871094"/>
    <lineage>
        <taxon>Bacteria</taxon>
        <taxon>Bacillati</taxon>
        <taxon>Actinomycetota</taxon>
        <taxon>Actinomycetes</taxon>
        <taxon>Mycobacteriales</taxon>
        <taxon>Mycobacteriaceae</taxon>
        <taxon>Mycobacterium</taxon>
    </lineage>
</organism>
<dbReference type="InterPro" id="IPR023213">
    <property type="entry name" value="CAT-like_dom_sf"/>
</dbReference>
<dbReference type="Proteomes" id="UP001165663">
    <property type="component" value="Unassembled WGS sequence"/>
</dbReference>
<dbReference type="RefSeq" id="WP_264894419.1">
    <property type="nucleotide sequence ID" value="NZ_BRXE01000030.1"/>
</dbReference>
<dbReference type="Proteomes" id="UP001064782">
    <property type="component" value="Unassembled WGS sequence"/>
</dbReference>
<dbReference type="GO" id="GO:0044550">
    <property type="term" value="P:secondary metabolite biosynthetic process"/>
    <property type="evidence" value="ECO:0007669"/>
    <property type="project" value="TreeGrafter"/>
</dbReference>
<reference evidence="6" key="1">
    <citation type="submission" date="2022-08" db="EMBL/GenBank/DDBJ databases">
        <title>Mycobacterium kiyosense sp. nov., scotochromogenic slow-glowing species isolated from respiratory specimens.</title>
        <authorList>
            <person name="Fukano H."/>
            <person name="Kazumi Y."/>
            <person name="Sakagami N."/>
            <person name="Ato M."/>
            <person name="Mitarai S."/>
            <person name="Hoshino Y."/>
        </authorList>
    </citation>
    <scope>NUCLEOTIDE SEQUENCE</scope>
    <source>
        <strain evidence="6">1413</strain>
        <strain evidence="5">SRL2020-028</strain>
    </source>
</reference>
<accession>A0A9P3Q9K5</accession>
<dbReference type="Gene3D" id="3.30.559.30">
    <property type="entry name" value="Nonribosomal peptide synthetase, condensation domain"/>
    <property type="match status" value="1"/>
</dbReference>
<dbReference type="GO" id="GO:0031177">
    <property type="term" value="F:phosphopantetheine binding"/>
    <property type="evidence" value="ECO:0007669"/>
    <property type="project" value="TreeGrafter"/>
</dbReference>
<keyword evidence="2" id="KW-0597">Phosphoprotein</keyword>
<evidence type="ECO:0000259" key="4">
    <source>
        <dbReference type="Pfam" id="PF01370"/>
    </source>
</evidence>
<comment type="caution">
    <text evidence="6">The sequence shown here is derived from an EMBL/GenBank/DDBJ whole genome shotgun (WGS) entry which is preliminary data.</text>
</comment>
<name>A0A9P3Q9K5_9MYCO</name>
<dbReference type="EMBL" id="BRXE01000030">
    <property type="protein sequence ID" value="GLB83616.1"/>
    <property type="molecule type" value="Genomic_DNA"/>
</dbReference>
<dbReference type="Gene3D" id="3.40.50.12780">
    <property type="entry name" value="N-terminal domain of ligase-like"/>
    <property type="match status" value="1"/>
</dbReference>
<dbReference type="InterPro" id="IPR045851">
    <property type="entry name" value="AMP-bd_C_sf"/>
</dbReference>
<dbReference type="EMBL" id="BRZI01000046">
    <property type="protein sequence ID" value="GLD32539.1"/>
    <property type="molecule type" value="Genomic_DNA"/>
</dbReference>
<dbReference type="Gene3D" id="3.30.559.10">
    <property type="entry name" value="Chloramphenicol acetyltransferase-like domain"/>
    <property type="match status" value="1"/>
</dbReference>
<evidence type="ECO:0000313" key="7">
    <source>
        <dbReference type="Proteomes" id="UP001064782"/>
    </source>
</evidence>
<evidence type="ECO:0000256" key="2">
    <source>
        <dbReference type="ARBA" id="ARBA00022553"/>
    </source>
</evidence>
<feature type="domain" description="NAD-dependent epimerase/dehydratase" evidence="4">
    <location>
        <begin position="1028"/>
        <end position="1210"/>
    </location>
</feature>
<evidence type="ECO:0000313" key="5">
    <source>
        <dbReference type="EMBL" id="GLB83616.1"/>
    </source>
</evidence>
<dbReference type="Gene3D" id="3.30.300.30">
    <property type="match status" value="1"/>
</dbReference>
<dbReference type="InterPro" id="IPR036291">
    <property type="entry name" value="NAD(P)-bd_dom_sf"/>
</dbReference>
<proteinExistence type="predicted"/>
<evidence type="ECO:0000313" key="6">
    <source>
        <dbReference type="EMBL" id="GLD32539.1"/>
    </source>
</evidence>
<feature type="domain" description="AMP-dependent synthetase/ligase" evidence="3">
    <location>
        <begin position="525"/>
        <end position="750"/>
    </location>
</feature>
<evidence type="ECO:0000256" key="1">
    <source>
        <dbReference type="ARBA" id="ARBA00022450"/>
    </source>
</evidence>
<sequence length="1363" mass="145417">MIESDHARAQRIPLTYSQRNIYHGVQQDADPSLYLIGKRYRFRPLPAARFLAALEASVLDNPIQLCVLQAAPGGDGFPDLVPRLGVADLVRFAQDDDELSSTWRSGILGRPLVRYTVRTDGDGAVCGMDVDSHHILLDGGATGIIEADLARHLAQAAEKPCATDGLTKVAAAHRREATKVVDALQRLSATVQRELAQEPPVPGGAPVSAGRAVLRESVQICGDRYDELVALSESEHIPLNVLVAAAAVAVDASLHQSTESLVVHAVDNRFGDPELNVATCLVNSVAHPVRFQPFASVADVVAMLDRSYVKAVRRRWLREEQYRRMYLAINRTTGVQALTLNFIRQSCAPQLRPWLTEAPVATRIGPVEGMTVACVQDEAQRCLQLAVWDRADLSGDGRPPAVAQRLADALQAMPKLWRQPIAMTVDDWFIIDADGARRPGNHASPPETPTATAWFTDPAVDRFVQRRMFVRPWVGWLVDHSVALGDVVVCCDDDTDRTIDLLVACHLAGCGYSVCDRVEELPPRAAAITAAGHTAHVVDLQTAALPVLDDARREVVDGRLETARRAPGLATGTAYVMPTSGSTGQPKLVRVTHGSLGAFCRAVRRAYGWGPNDTILQSAPLTSDISVEEIFGAASCGAELVRSAGMKSGELDTLIRDLLAFRVTVADLPTAGWQLLCDDDAALEALSRSTLRQLVVGGEPVRATAIDKWLAHAVAQRISLVSSYGPTETTVVVTYLPITGAGSNRVGRPMLPGSVFTAFGEVVVVGDLVSAGYLGIEGGGFGIVAAADGTLRRAFATADRVSLDAAGFPVFSGRKDAIVKIGGKRVDTAEVLARVCADPAVSDLAVEPRDGRLGVWFQTGQTRSTGTDSAAAARIRLLLHDLGVPSFFVVAVADLPRRPNGKVDSENLPDLPQNDCAATDTASGTAAALAGMWSRQLDQPIRADTSLLAAGVGSVDLIRILPQTRAYLGRPLTLLDLISADTAANLIEDQAAQGWLDAGTAAQIECDLALLRRPQTAGLAQHRDAGSIVVLGASGILGTGFARAVLDLTRSGASLPDVVFAARSALPHREPWDSLRGADRIRLQPLDRFDSDELDALLRGARTVINCVGNTNVLVPYRELRSANVEFVTALTSACTRQGARLVHLSTLVVNADVTQPCVTDPRHAPYPYAAAKSLAELVVTAAAPALDFTLVRLPRVLGDEHQLANSTDIFVSLVDACLAVGAYPALTLTEEITTGAAAAAAIVDLASRSGALGGGLTVLRGEPVSYNGFLDGYGLEEVGVAEWKARLDRSDWARRNPRQWSVLDGWVSLGARLGERSYAQYLSDRPTVELAIDTVAEVNAQPQPLRALLARGRSKVAQPQAV</sequence>
<dbReference type="Gene3D" id="3.40.50.720">
    <property type="entry name" value="NAD(P)-binding Rossmann-like Domain"/>
    <property type="match status" value="1"/>
</dbReference>